<dbReference type="Pfam" id="PF03401">
    <property type="entry name" value="TctC"/>
    <property type="match status" value="1"/>
</dbReference>
<dbReference type="InterPro" id="IPR005064">
    <property type="entry name" value="BUG"/>
</dbReference>
<dbReference type="RefSeq" id="WP_094841950.1">
    <property type="nucleotide sequence ID" value="NZ_NEVS01000004.1"/>
</dbReference>
<name>A0A261UF19_9BORD</name>
<keyword evidence="4" id="KW-1185">Reference proteome</keyword>
<accession>A0A261UF19</accession>
<dbReference type="PANTHER" id="PTHR42928:SF5">
    <property type="entry name" value="BLR1237 PROTEIN"/>
    <property type="match status" value="1"/>
</dbReference>
<dbReference type="SUPFAM" id="SSF53850">
    <property type="entry name" value="Periplasmic binding protein-like II"/>
    <property type="match status" value="1"/>
</dbReference>
<reference evidence="4" key="1">
    <citation type="submission" date="2017-05" db="EMBL/GenBank/DDBJ databases">
        <title>Complete and WGS of Bordetella genogroups.</title>
        <authorList>
            <person name="Spilker T."/>
            <person name="Lipuma J."/>
        </authorList>
    </citation>
    <scope>NUCLEOTIDE SEQUENCE [LARGE SCALE GENOMIC DNA]</scope>
    <source>
        <strain evidence="4">AU8856</strain>
    </source>
</reference>
<feature type="chain" id="PRO_5012605077" description="ABC transporter substrate-binding protein" evidence="2">
    <location>
        <begin position="33"/>
        <end position="334"/>
    </location>
</feature>
<evidence type="ECO:0000313" key="4">
    <source>
        <dbReference type="Proteomes" id="UP000215767"/>
    </source>
</evidence>
<evidence type="ECO:0000256" key="1">
    <source>
        <dbReference type="ARBA" id="ARBA00006987"/>
    </source>
</evidence>
<sequence length="334" mass="35222">MKWIAHVASPARRLRLFATVLPCLLASAAVQAADSWPSRPVRVIVAYPAGGGLDFVTRVLAQQLSKKSGQSFVVENRAGASGLIGADAVVKSAPDGYTMLVASPAEVLVGAIAGQKMPYDPQRDLEPVTLAGETPLVVAVNPSVKAKTMQELLAQAKSSGTPMSYGTPGNGSSMNFAGESINLVAGTSIQHVPYKGAAPAVADLLGNHIPIGIVGMPPTVPYEKSGQLRVLAVTSDKRSEAMPDVPAMAELPGFKGYRFTNWMGVYVPAGTPKAVVDRMAADIAAVLKQPDTRELLLKQGVEPVGGTPAQFTAFLASERERYTRIARERHIKID</sequence>
<dbReference type="CDD" id="cd13578">
    <property type="entry name" value="PBP2_Bug27"/>
    <property type="match status" value="1"/>
</dbReference>
<dbReference type="OrthoDB" id="8651822at2"/>
<dbReference type="EMBL" id="NEVS01000004">
    <property type="protein sequence ID" value="OZI60536.1"/>
    <property type="molecule type" value="Genomic_DNA"/>
</dbReference>
<evidence type="ECO:0008006" key="5">
    <source>
        <dbReference type="Google" id="ProtNLM"/>
    </source>
</evidence>
<protein>
    <recommendedName>
        <fullName evidence="5">ABC transporter substrate-binding protein</fullName>
    </recommendedName>
</protein>
<gene>
    <name evidence="3" type="ORF">CAL28_14090</name>
</gene>
<comment type="caution">
    <text evidence="3">The sequence shown here is derived from an EMBL/GenBank/DDBJ whole genome shotgun (WGS) entry which is preliminary data.</text>
</comment>
<dbReference type="AlphaFoldDB" id="A0A261UF19"/>
<keyword evidence="2" id="KW-0732">Signal</keyword>
<dbReference type="Proteomes" id="UP000215767">
    <property type="component" value="Unassembled WGS sequence"/>
</dbReference>
<dbReference type="Gene3D" id="3.40.190.150">
    <property type="entry name" value="Bordetella uptake gene, domain 1"/>
    <property type="match status" value="1"/>
</dbReference>
<dbReference type="PANTHER" id="PTHR42928">
    <property type="entry name" value="TRICARBOXYLATE-BINDING PROTEIN"/>
    <property type="match status" value="1"/>
</dbReference>
<comment type="similarity">
    <text evidence="1">Belongs to the UPF0065 (bug) family.</text>
</comment>
<dbReference type="InterPro" id="IPR042100">
    <property type="entry name" value="Bug_dom1"/>
</dbReference>
<feature type="signal peptide" evidence="2">
    <location>
        <begin position="1"/>
        <end position="32"/>
    </location>
</feature>
<proteinExistence type="inferred from homology"/>
<organism evidence="3 4">
    <name type="scientific">Bordetella genomosp. 11</name>
    <dbReference type="NCBI Taxonomy" id="1416808"/>
    <lineage>
        <taxon>Bacteria</taxon>
        <taxon>Pseudomonadati</taxon>
        <taxon>Pseudomonadota</taxon>
        <taxon>Betaproteobacteria</taxon>
        <taxon>Burkholderiales</taxon>
        <taxon>Alcaligenaceae</taxon>
        <taxon>Bordetella</taxon>
    </lineage>
</organism>
<dbReference type="PIRSF" id="PIRSF017082">
    <property type="entry name" value="YflP"/>
    <property type="match status" value="1"/>
</dbReference>
<evidence type="ECO:0000256" key="2">
    <source>
        <dbReference type="SAM" id="SignalP"/>
    </source>
</evidence>
<evidence type="ECO:0000313" key="3">
    <source>
        <dbReference type="EMBL" id="OZI60536.1"/>
    </source>
</evidence>
<dbReference type="Gene3D" id="3.40.190.10">
    <property type="entry name" value="Periplasmic binding protein-like II"/>
    <property type="match status" value="1"/>
</dbReference>